<dbReference type="InterPro" id="IPR006140">
    <property type="entry name" value="D-isomer_DH_NAD-bd"/>
</dbReference>
<name>A0A0N8RCN8_PSEA0</name>
<organism evidence="4 5">
    <name type="scientific">Pseudomonas amygdali pv. dendropanacis</name>
    <dbReference type="NCBI Taxonomy" id="235272"/>
    <lineage>
        <taxon>Bacteria</taxon>
        <taxon>Pseudomonadati</taxon>
        <taxon>Pseudomonadota</taxon>
        <taxon>Gammaproteobacteria</taxon>
        <taxon>Pseudomonadales</taxon>
        <taxon>Pseudomonadaceae</taxon>
        <taxon>Pseudomonas</taxon>
        <taxon>Pseudomonas amygdali</taxon>
    </lineage>
</organism>
<protein>
    <submittedName>
        <fullName evidence="4">D-isomer specific 2-hydroxyacid dehydrogenase family protein</fullName>
    </submittedName>
</protein>
<keyword evidence="2" id="KW-0520">NAD</keyword>
<dbReference type="PANTHER" id="PTHR43333:SF1">
    <property type="entry name" value="D-ISOMER SPECIFIC 2-HYDROXYACID DEHYDROGENASE NAD-BINDING DOMAIN-CONTAINING PROTEIN"/>
    <property type="match status" value="1"/>
</dbReference>
<gene>
    <name evidence="4" type="ORF">ALO71_02720</name>
</gene>
<comment type="caution">
    <text evidence="4">The sequence shown here is derived from an EMBL/GenBank/DDBJ whole genome shotgun (WGS) entry which is preliminary data.</text>
</comment>
<dbReference type="EMBL" id="LJQG01000257">
    <property type="protein sequence ID" value="KPX15311.1"/>
    <property type="molecule type" value="Genomic_DNA"/>
</dbReference>
<dbReference type="GO" id="GO:0051287">
    <property type="term" value="F:NAD binding"/>
    <property type="evidence" value="ECO:0007669"/>
    <property type="project" value="InterPro"/>
</dbReference>
<dbReference type="GO" id="GO:0016491">
    <property type="term" value="F:oxidoreductase activity"/>
    <property type="evidence" value="ECO:0007669"/>
    <property type="project" value="UniProtKB-KW"/>
</dbReference>
<dbReference type="SUPFAM" id="SSF51735">
    <property type="entry name" value="NAD(P)-binding Rossmann-fold domains"/>
    <property type="match status" value="1"/>
</dbReference>
<proteinExistence type="predicted"/>
<evidence type="ECO:0000256" key="2">
    <source>
        <dbReference type="ARBA" id="ARBA00023027"/>
    </source>
</evidence>
<reference evidence="4 5" key="1">
    <citation type="submission" date="2015-09" db="EMBL/GenBank/DDBJ databases">
        <title>Genome announcement of multiple Pseudomonas syringae strains.</title>
        <authorList>
            <person name="Thakur S."/>
            <person name="Wang P.W."/>
            <person name="Gong Y."/>
            <person name="Weir B.S."/>
            <person name="Guttman D.S."/>
        </authorList>
    </citation>
    <scope>NUCLEOTIDE SEQUENCE [LARGE SCALE GENOMIC DNA]</scope>
    <source>
        <strain evidence="4 5">ICMP9150</strain>
    </source>
</reference>
<dbReference type="AlphaFoldDB" id="A0A0N8RCN8"/>
<dbReference type="PANTHER" id="PTHR43333">
    <property type="entry name" value="2-HACID_DH_C DOMAIN-CONTAINING PROTEIN"/>
    <property type="match status" value="1"/>
</dbReference>
<feature type="domain" description="D-isomer specific 2-hydroxyacid dehydrogenase NAD-binding" evidence="3">
    <location>
        <begin position="175"/>
        <end position="345"/>
    </location>
</feature>
<dbReference type="CDD" id="cd12164">
    <property type="entry name" value="GDH_like_2"/>
    <property type="match status" value="1"/>
</dbReference>
<evidence type="ECO:0000259" key="3">
    <source>
        <dbReference type="Pfam" id="PF02826"/>
    </source>
</evidence>
<evidence type="ECO:0000313" key="4">
    <source>
        <dbReference type="EMBL" id="KPX15311.1"/>
    </source>
</evidence>
<dbReference type="SUPFAM" id="SSF52283">
    <property type="entry name" value="Formate/glycerate dehydrogenase catalytic domain-like"/>
    <property type="match status" value="1"/>
</dbReference>
<accession>A0A0N8RCN8</accession>
<dbReference type="PATRIC" id="fig|235272.12.peg.3691"/>
<dbReference type="Proteomes" id="UP000050346">
    <property type="component" value="Unassembled WGS sequence"/>
</dbReference>
<evidence type="ECO:0000313" key="5">
    <source>
        <dbReference type="Proteomes" id="UP000050346"/>
    </source>
</evidence>
<keyword evidence="1" id="KW-0560">Oxidoreductase</keyword>
<dbReference type="Gene3D" id="3.40.50.720">
    <property type="entry name" value="NAD(P)-binding Rossmann-like Domain"/>
    <property type="match status" value="2"/>
</dbReference>
<evidence type="ECO:0000256" key="1">
    <source>
        <dbReference type="ARBA" id="ARBA00023002"/>
    </source>
</evidence>
<dbReference type="InterPro" id="IPR036291">
    <property type="entry name" value="NAD(P)-bd_dom_sf"/>
</dbReference>
<sequence length="380" mass="42195">MIYAELALSDVQIDCFSPRKRQIPSCLASTTQSAGQRCFSVMPTLCKRLFRQILLSTCGMMGLHFHTQEMPMPALLYKADPARAERWRVLFAEHAPDIEWRVWPDIGDPADIHYLGAWLAPDDLQELLPNLKVLFALSAGVDQLDLSRIPESLPVVRLLDPGISHGMCQYASLAVLSLHREMLRYRQQQVEGVWKAHPLVPAHKRRVGVMGLGLQAQHILSTLKPFGFELSGWARSEHQVEGVTCYAGEGQLSAFLGQCDILLCVLPLTGQTEGILNRQLFEHLPQGAALINMGRGGHLVEADLLEALDSGQLSAAVLDVLQQEPAPADHPFWQHPKIMLTPHVAAMTQPESAFPGLLDNIRRFERGEAMQGQVDRGQGY</sequence>
<dbReference type="Pfam" id="PF02826">
    <property type="entry name" value="2-Hacid_dh_C"/>
    <property type="match status" value="1"/>
</dbReference>